<protein>
    <recommendedName>
        <fullName evidence="3">Hpt domain-containing protein</fullName>
    </recommendedName>
</protein>
<evidence type="ECO:0000313" key="2">
    <source>
        <dbReference type="Proteomes" id="UP000239772"/>
    </source>
</evidence>
<reference evidence="2" key="1">
    <citation type="submission" date="2018-03" db="EMBL/GenBank/DDBJ databases">
        <authorList>
            <person name="Sun L."/>
            <person name="Liu H."/>
            <person name="Chen W."/>
            <person name="Huang K."/>
            <person name="Liu W."/>
            <person name="Gao X."/>
        </authorList>
    </citation>
    <scope>NUCLEOTIDE SEQUENCE [LARGE SCALE GENOMIC DNA]</scope>
    <source>
        <strain evidence="2">SH9</strain>
    </source>
</reference>
<evidence type="ECO:0000313" key="1">
    <source>
        <dbReference type="EMBL" id="PSC04322.1"/>
    </source>
</evidence>
<organism evidence="1 2">
    <name type="scientific">Alsobacter soli</name>
    <dbReference type="NCBI Taxonomy" id="2109933"/>
    <lineage>
        <taxon>Bacteria</taxon>
        <taxon>Pseudomonadati</taxon>
        <taxon>Pseudomonadota</taxon>
        <taxon>Alphaproteobacteria</taxon>
        <taxon>Hyphomicrobiales</taxon>
        <taxon>Alsobacteraceae</taxon>
        <taxon>Alsobacter</taxon>
    </lineage>
</organism>
<gene>
    <name evidence="1" type="ORF">SLNSH_13910</name>
</gene>
<proteinExistence type="predicted"/>
<name>A0A2T1HRQ8_9HYPH</name>
<dbReference type="AlphaFoldDB" id="A0A2T1HRQ8"/>
<accession>A0A2T1HRQ8</accession>
<dbReference type="Proteomes" id="UP000239772">
    <property type="component" value="Unassembled WGS sequence"/>
</dbReference>
<comment type="caution">
    <text evidence="1">The sequence shown here is derived from an EMBL/GenBank/DDBJ whole genome shotgun (WGS) entry which is preliminary data.</text>
</comment>
<evidence type="ECO:0008006" key="3">
    <source>
        <dbReference type="Google" id="ProtNLM"/>
    </source>
</evidence>
<keyword evidence="2" id="KW-1185">Reference proteome</keyword>
<dbReference type="EMBL" id="PVZS01000014">
    <property type="protein sequence ID" value="PSC04322.1"/>
    <property type="molecule type" value="Genomic_DNA"/>
</dbReference>
<sequence>MSDHRSKPTHQVFAPRRLRALKPGSDEAALARAQNRFDDLQENFHGWIMDELAKLLQALDTFVDRPEQGTLAALRRAARDFEANAIQLGYPIASRIAASLARLLDGGFSGPGAGGLAQGHGQAIASIIRSGPNESQNATALALAEALELAVGQRAARPA</sequence>